<dbReference type="Gene3D" id="1.20.1440.240">
    <property type="match status" value="1"/>
</dbReference>
<dbReference type="InterPro" id="IPR002937">
    <property type="entry name" value="Amino_oxidase"/>
</dbReference>
<dbReference type="SUPFAM" id="SSF51905">
    <property type="entry name" value="FAD/NAD(P)-binding domain"/>
    <property type="match status" value="1"/>
</dbReference>
<feature type="domain" description="Amine oxidase" evidence="2">
    <location>
        <begin position="188"/>
        <end position="663"/>
    </location>
</feature>
<dbReference type="OrthoDB" id="7777654at2759"/>
<evidence type="ECO:0000259" key="2">
    <source>
        <dbReference type="Pfam" id="PF01593"/>
    </source>
</evidence>
<evidence type="ECO:0000256" key="1">
    <source>
        <dbReference type="SAM" id="SignalP"/>
    </source>
</evidence>
<gene>
    <name evidence="3" type="ORF">BP5796_05507</name>
</gene>
<dbReference type="Proteomes" id="UP000256328">
    <property type="component" value="Unassembled WGS sequence"/>
</dbReference>
<dbReference type="GO" id="GO:0001716">
    <property type="term" value="F:L-amino-acid oxidase activity"/>
    <property type="evidence" value="ECO:0007669"/>
    <property type="project" value="TreeGrafter"/>
</dbReference>
<dbReference type="PANTHER" id="PTHR10742:SF382">
    <property type="entry name" value="AMINE OXIDASE DOMAIN-CONTAINING PROTEIN"/>
    <property type="match status" value="1"/>
</dbReference>
<dbReference type="Pfam" id="PF01593">
    <property type="entry name" value="Amino_oxidase"/>
    <property type="match status" value="1"/>
</dbReference>
<comment type="caution">
    <text evidence="3">The sequence shown here is derived from an EMBL/GenBank/DDBJ whole genome shotgun (WGS) entry which is preliminary data.</text>
</comment>
<dbReference type="GO" id="GO:0009063">
    <property type="term" value="P:amino acid catabolic process"/>
    <property type="evidence" value="ECO:0007669"/>
    <property type="project" value="TreeGrafter"/>
</dbReference>
<dbReference type="EMBL" id="PDLN01000007">
    <property type="protein sequence ID" value="RDW80809.1"/>
    <property type="molecule type" value="Genomic_DNA"/>
</dbReference>
<keyword evidence="1" id="KW-0732">Signal</keyword>
<dbReference type="Gene3D" id="3.50.50.60">
    <property type="entry name" value="FAD/NAD(P)-binding domain"/>
    <property type="match status" value="1"/>
</dbReference>
<dbReference type="SUPFAM" id="SSF54373">
    <property type="entry name" value="FAD-linked reductases, C-terminal domain"/>
    <property type="match status" value="1"/>
</dbReference>
<protein>
    <recommendedName>
        <fullName evidence="2">Amine oxidase domain-containing protein</fullName>
    </recommendedName>
</protein>
<proteinExistence type="predicted"/>
<organism evidence="3 4">
    <name type="scientific">Coleophoma crateriformis</name>
    <dbReference type="NCBI Taxonomy" id="565419"/>
    <lineage>
        <taxon>Eukaryota</taxon>
        <taxon>Fungi</taxon>
        <taxon>Dikarya</taxon>
        <taxon>Ascomycota</taxon>
        <taxon>Pezizomycotina</taxon>
        <taxon>Leotiomycetes</taxon>
        <taxon>Helotiales</taxon>
        <taxon>Dermateaceae</taxon>
        <taxon>Coleophoma</taxon>
    </lineage>
</organism>
<dbReference type="Gene3D" id="3.90.660.10">
    <property type="match status" value="1"/>
</dbReference>
<name>A0A3D8S3E6_9HELO</name>
<sequence length="691" mass="76368">MGRNSLYLAVLALFSVQIEGNVISRSSSIDFLGPLDVEVNGVHNIHIAYNNPLDGDLSIHYGECAQSSRSSIRTHHRVGTTSIGSSAFVKRNLEWIDSRPERFVWVVPASLPDRGCLHAYLNGEELVGVSQPINVIAKRSRRGVPIADYVDAEGPWFDGVKYISEKEPDEVFVAKAKGSTIGILGGGMSGLMSAHILDSVGITNWKILEASSRIGGRVHTSYLNSTTSSQYQYQEMGPMRFPVSVTDSTTNTTIQIKDHQLVFQTAAKLNEMNGNDPAYAVNFIPWIQSAANDPVSTTARRPDGTVPGKAEVAANPSLATNTTYSNATAAKEYMAAYDDWLGITNTSILAELGANIFKVHKEAVDKGVFDYSESEYLRFKLGAGLNITDEISGSGPNTDSWFYDDLYFIATEWRTIDQGLSRLPAAFGPQVLNRTMFQTVVQELAYNASTEKVKVSWRPGNPFDIEPESMEFDYVITAVPFSKVRLWKLPTFSSLLTRAIKSLNYEQSCKVALHYKTRFWEHLEHPIIGGCGSTNIAGIGSICYPSYKINSTGPGVMLASYSSGVFARTLASMTELDHVAYTQRAMIEVHGLIAQEQFTGAYDRICWEANEFQAGAWCAPLSGQQDLYLPAYFRTEMHTVFVGEHTSYTHAWIWSALESAVRGTTQLLLEMGLVDEAKQVTQDWMARWISV</sequence>
<evidence type="ECO:0000313" key="3">
    <source>
        <dbReference type="EMBL" id="RDW80809.1"/>
    </source>
</evidence>
<dbReference type="InterPro" id="IPR036188">
    <property type="entry name" value="FAD/NAD-bd_sf"/>
</dbReference>
<dbReference type="AlphaFoldDB" id="A0A3D8S3E6"/>
<reference evidence="3 4" key="1">
    <citation type="journal article" date="2018" name="IMA Fungus">
        <title>IMA Genome-F 9: Draft genome sequence of Annulohypoxylon stygium, Aspergillus mulundensis, Berkeleyomyces basicola (syn. Thielaviopsis basicola), Ceratocystis smalleyi, two Cercospora beticola strains, Coleophoma cylindrospora, Fusarium fracticaudum, Phialophora cf. hyalina, and Morchella septimelata.</title>
        <authorList>
            <person name="Wingfield B.D."/>
            <person name="Bills G.F."/>
            <person name="Dong Y."/>
            <person name="Huang W."/>
            <person name="Nel W.J."/>
            <person name="Swalarsk-Parry B.S."/>
            <person name="Vaghefi N."/>
            <person name="Wilken P.M."/>
            <person name="An Z."/>
            <person name="de Beer Z.W."/>
            <person name="De Vos L."/>
            <person name="Chen L."/>
            <person name="Duong T.A."/>
            <person name="Gao Y."/>
            <person name="Hammerbacher A."/>
            <person name="Kikkert J.R."/>
            <person name="Li Y."/>
            <person name="Li H."/>
            <person name="Li K."/>
            <person name="Li Q."/>
            <person name="Liu X."/>
            <person name="Ma X."/>
            <person name="Naidoo K."/>
            <person name="Pethybridge S.J."/>
            <person name="Sun J."/>
            <person name="Steenkamp E.T."/>
            <person name="van der Nest M.A."/>
            <person name="van Wyk S."/>
            <person name="Wingfield M.J."/>
            <person name="Xiong C."/>
            <person name="Yue Q."/>
            <person name="Zhang X."/>
        </authorList>
    </citation>
    <scope>NUCLEOTIDE SEQUENCE [LARGE SCALE GENOMIC DNA]</scope>
    <source>
        <strain evidence="3 4">BP5796</strain>
    </source>
</reference>
<evidence type="ECO:0000313" key="4">
    <source>
        <dbReference type="Proteomes" id="UP000256328"/>
    </source>
</evidence>
<keyword evidence="4" id="KW-1185">Reference proteome</keyword>
<accession>A0A3D8S3E6</accession>
<dbReference type="InterPro" id="IPR050281">
    <property type="entry name" value="Flavin_monoamine_oxidase"/>
</dbReference>
<feature type="signal peptide" evidence="1">
    <location>
        <begin position="1"/>
        <end position="20"/>
    </location>
</feature>
<dbReference type="PANTHER" id="PTHR10742">
    <property type="entry name" value="FLAVIN MONOAMINE OXIDASE"/>
    <property type="match status" value="1"/>
</dbReference>
<feature type="chain" id="PRO_5017834154" description="Amine oxidase domain-containing protein" evidence="1">
    <location>
        <begin position="21"/>
        <end position="691"/>
    </location>
</feature>